<feature type="region of interest" description="Disordered" evidence="1">
    <location>
        <begin position="54"/>
        <end position="81"/>
    </location>
</feature>
<dbReference type="Gramene" id="BGIOSGA027508-TA">
    <property type="protein sequence ID" value="BGIOSGA027508-PA"/>
    <property type="gene ID" value="BGIOSGA027508"/>
</dbReference>
<evidence type="ECO:0000313" key="3">
    <source>
        <dbReference type="Proteomes" id="UP000007015"/>
    </source>
</evidence>
<keyword evidence="3" id="KW-1185">Reference proteome</keyword>
<dbReference type="EMBL" id="CM000133">
    <property type="protein sequence ID" value="EEC83036.1"/>
    <property type="molecule type" value="Genomic_DNA"/>
</dbReference>
<dbReference type="HOGENOM" id="CLU_1952403_0_0_1"/>
<dbReference type="AlphaFoldDB" id="B8BBG8"/>
<protein>
    <submittedName>
        <fullName evidence="2">Uncharacterized protein</fullName>
    </submittedName>
</protein>
<gene>
    <name evidence="2" type="ORF">OsI_28125</name>
</gene>
<evidence type="ECO:0000256" key="1">
    <source>
        <dbReference type="SAM" id="MobiDB-lite"/>
    </source>
</evidence>
<organism evidence="2 3">
    <name type="scientific">Oryza sativa subsp. indica</name>
    <name type="common">Rice</name>
    <dbReference type="NCBI Taxonomy" id="39946"/>
    <lineage>
        <taxon>Eukaryota</taxon>
        <taxon>Viridiplantae</taxon>
        <taxon>Streptophyta</taxon>
        <taxon>Embryophyta</taxon>
        <taxon>Tracheophyta</taxon>
        <taxon>Spermatophyta</taxon>
        <taxon>Magnoliopsida</taxon>
        <taxon>Liliopsida</taxon>
        <taxon>Poales</taxon>
        <taxon>Poaceae</taxon>
        <taxon>BOP clade</taxon>
        <taxon>Oryzoideae</taxon>
        <taxon>Oryzeae</taxon>
        <taxon>Oryzinae</taxon>
        <taxon>Oryza</taxon>
        <taxon>Oryza sativa</taxon>
    </lineage>
</organism>
<proteinExistence type="predicted"/>
<sequence>MSDASPELGLDATRRGASPRQDADVVVLVEDCQDRVHRQLRQSLHLLRLLPPVPAETATGGGAGPLVVEEGEGLGFPESGGARGRLRLALEDDDRQPPRLVRLPWSRRRREAEGEAMAVEMEWRRIRNS</sequence>
<accession>B8BBG8</accession>
<name>B8BBG8_ORYSI</name>
<reference evidence="2 3" key="1">
    <citation type="journal article" date="2005" name="PLoS Biol.">
        <title>The genomes of Oryza sativa: a history of duplications.</title>
        <authorList>
            <person name="Yu J."/>
            <person name="Wang J."/>
            <person name="Lin W."/>
            <person name="Li S."/>
            <person name="Li H."/>
            <person name="Zhou J."/>
            <person name="Ni P."/>
            <person name="Dong W."/>
            <person name="Hu S."/>
            <person name="Zeng C."/>
            <person name="Zhang J."/>
            <person name="Zhang Y."/>
            <person name="Li R."/>
            <person name="Xu Z."/>
            <person name="Li S."/>
            <person name="Li X."/>
            <person name="Zheng H."/>
            <person name="Cong L."/>
            <person name="Lin L."/>
            <person name="Yin J."/>
            <person name="Geng J."/>
            <person name="Li G."/>
            <person name="Shi J."/>
            <person name="Liu J."/>
            <person name="Lv H."/>
            <person name="Li J."/>
            <person name="Wang J."/>
            <person name="Deng Y."/>
            <person name="Ran L."/>
            <person name="Shi X."/>
            <person name="Wang X."/>
            <person name="Wu Q."/>
            <person name="Li C."/>
            <person name="Ren X."/>
            <person name="Wang J."/>
            <person name="Wang X."/>
            <person name="Li D."/>
            <person name="Liu D."/>
            <person name="Zhang X."/>
            <person name="Ji Z."/>
            <person name="Zhao W."/>
            <person name="Sun Y."/>
            <person name="Zhang Z."/>
            <person name="Bao J."/>
            <person name="Han Y."/>
            <person name="Dong L."/>
            <person name="Ji J."/>
            <person name="Chen P."/>
            <person name="Wu S."/>
            <person name="Liu J."/>
            <person name="Xiao Y."/>
            <person name="Bu D."/>
            <person name="Tan J."/>
            <person name="Yang L."/>
            <person name="Ye C."/>
            <person name="Zhang J."/>
            <person name="Xu J."/>
            <person name="Zhou Y."/>
            <person name="Yu Y."/>
            <person name="Zhang B."/>
            <person name="Zhuang S."/>
            <person name="Wei H."/>
            <person name="Liu B."/>
            <person name="Lei M."/>
            <person name="Yu H."/>
            <person name="Li Y."/>
            <person name="Xu H."/>
            <person name="Wei S."/>
            <person name="He X."/>
            <person name="Fang L."/>
            <person name="Zhang Z."/>
            <person name="Zhang Y."/>
            <person name="Huang X."/>
            <person name="Su Z."/>
            <person name="Tong W."/>
            <person name="Li J."/>
            <person name="Tong Z."/>
            <person name="Li S."/>
            <person name="Ye J."/>
            <person name="Wang L."/>
            <person name="Fang L."/>
            <person name="Lei T."/>
            <person name="Chen C."/>
            <person name="Chen H."/>
            <person name="Xu Z."/>
            <person name="Li H."/>
            <person name="Huang H."/>
            <person name="Zhang F."/>
            <person name="Xu H."/>
            <person name="Li N."/>
            <person name="Zhao C."/>
            <person name="Li S."/>
            <person name="Dong L."/>
            <person name="Huang Y."/>
            <person name="Li L."/>
            <person name="Xi Y."/>
            <person name="Qi Q."/>
            <person name="Li W."/>
            <person name="Zhang B."/>
            <person name="Hu W."/>
            <person name="Zhang Y."/>
            <person name="Tian X."/>
            <person name="Jiao Y."/>
            <person name="Liang X."/>
            <person name="Jin J."/>
            <person name="Gao L."/>
            <person name="Zheng W."/>
            <person name="Hao B."/>
            <person name="Liu S."/>
            <person name="Wang W."/>
            <person name="Yuan L."/>
            <person name="Cao M."/>
            <person name="McDermott J."/>
            <person name="Samudrala R."/>
            <person name="Wang J."/>
            <person name="Wong G.K."/>
            <person name="Yang H."/>
        </authorList>
    </citation>
    <scope>NUCLEOTIDE SEQUENCE [LARGE SCALE GENOMIC DNA]</scope>
    <source>
        <strain evidence="3">cv. 93-11</strain>
    </source>
</reference>
<dbReference type="Proteomes" id="UP000007015">
    <property type="component" value="Chromosome 8"/>
</dbReference>
<feature type="region of interest" description="Disordered" evidence="1">
    <location>
        <begin position="1"/>
        <end position="22"/>
    </location>
</feature>
<evidence type="ECO:0000313" key="2">
    <source>
        <dbReference type="EMBL" id="EEC83036.1"/>
    </source>
</evidence>